<proteinExistence type="predicted"/>
<name>A0AA90VHF6_9BACT</name>
<evidence type="ECO:0000259" key="2">
    <source>
        <dbReference type="Pfam" id="PF07693"/>
    </source>
</evidence>
<dbReference type="Pfam" id="PF07693">
    <property type="entry name" value="KAP_NTPase"/>
    <property type="match status" value="1"/>
</dbReference>
<dbReference type="Proteomes" id="UP000405805">
    <property type="component" value="Unassembled WGS sequence"/>
</dbReference>
<reference evidence="4" key="1">
    <citation type="submission" date="2019-09" db="EMBL/GenBank/DDBJ databases">
        <title>Distinct polysaccharide growth profiles of human intestinal Prevotella copri isolates.</title>
        <authorList>
            <person name="Fehlner-Peach H."/>
            <person name="Magnabosco C."/>
            <person name="Raghavan V."/>
            <person name="Scher J.U."/>
            <person name="Tett A."/>
            <person name="Cox L.M."/>
            <person name="Gottsegen C."/>
            <person name="Watters A."/>
            <person name="Wiltshire- Gordon J.D."/>
            <person name="Segata N."/>
            <person name="Bonneau R."/>
            <person name="Littman D.R."/>
        </authorList>
    </citation>
    <scope>NUCLEOTIDE SEQUENCE [LARGE SCALE GENOMIC DNA]</scope>
    <source>
        <strain evidence="4">iA624</strain>
    </source>
</reference>
<protein>
    <recommendedName>
        <fullName evidence="2">KAP NTPase domain-containing protein</fullName>
    </recommendedName>
</protein>
<dbReference type="Gene3D" id="3.40.50.300">
    <property type="entry name" value="P-loop containing nucleotide triphosphate hydrolases"/>
    <property type="match status" value="1"/>
</dbReference>
<keyword evidence="1" id="KW-0175">Coiled coil</keyword>
<feature type="coiled-coil region" evidence="1">
    <location>
        <begin position="305"/>
        <end position="332"/>
    </location>
</feature>
<evidence type="ECO:0000313" key="4">
    <source>
        <dbReference type="Proteomes" id="UP000405805"/>
    </source>
</evidence>
<evidence type="ECO:0000313" key="3">
    <source>
        <dbReference type="EMBL" id="MQO11163.1"/>
    </source>
</evidence>
<dbReference type="RefSeq" id="WP_153098214.1">
    <property type="nucleotide sequence ID" value="NZ_VZBP01000208.1"/>
</dbReference>
<dbReference type="InterPro" id="IPR011646">
    <property type="entry name" value="KAP_P-loop"/>
</dbReference>
<dbReference type="EMBL" id="VZBP01000208">
    <property type="protein sequence ID" value="MQO11163.1"/>
    <property type="molecule type" value="Genomic_DNA"/>
</dbReference>
<sequence>MNENIVNFLNGYMMNPDPQYAVLLKGKWGCGKTHFINHWIDTYQKQEAEDKVLEPVYVSLYGLSETKQITTAINRVLYPILYGKAAKAGKTFLKFMSAIVLKCDVDWNKDGNSDFSMDLGLDALSIFKSEDEKVKRGNLLIFDDLGRCDIPMKKLLGYLNFFVEQCNCHLIVIGDEDKIAEGENKKIFGEFKEKTIGREFEIETDIHSALDTFVNQTPKNDFVVGHQEQIEKFFAMTECDNLRILRQALWDFARFEESMTGFSEDERYENIMIHVLGTYIISYCEYRGKNHELLDKWIQYNYKGLHIAQKEIEQLKSQLGDLHQRYNNVCQRLSNYQTFKIEFVERVLLELNTGNSIKDYVGKEYFAPIAEVRSWARINEVYAMSNKEFIPFYRTLIDDICGIQVTSMKNLGYAIAYLVYLDSRTIKEFDEKDFNNICEALPKYWEAFQDEESVYDARIAFSRGVNSYMTTEKLKRLPEICAKFNEEYENRLKMSKNLMNRTLEELSDSNVDELCTLNKQALPDHSCTYDMVSIFNHVDMDKLMDNLLNLSNESLISFTHFIRDRYNLSYNVSNWINETNDDIKPLEKLKEKVDETIKSEEYIRKGAFMNLSKSLDGAIKRCKGDMHAKPF</sequence>
<evidence type="ECO:0000256" key="1">
    <source>
        <dbReference type="SAM" id="Coils"/>
    </source>
</evidence>
<dbReference type="AlphaFoldDB" id="A0AA90VHF6"/>
<dbReference type="InterPro" id="IPR027417">
    <property type="entry name" value="P-loop_NTPase"/>
</dbReference>
<gene>
    <name evidence="3" type="ORF">F7D57_16005</name>
</gene>
<organism evidence="3 4">
    <name type="scientific">Segatella copri</name>
    <dbReference type="NCBI Taxonomy" id="165179"/>
    <lineage>
        <taxon>Bacteria</taxon>
        <taxon>Pseudomonadati</taxon>
        <taxon>Bacteroidota</taxon>
        <taxon>Bacteroidia</taxon>
        <taxon>Bacteroidales</taxon>
        <taxon>Prevotellaceae</taxon>
        <taxon>Segatella</taxon>
    </lineage>
</organism>
<comment type="caution">
    <text evidence="3">The sequence shown here is derived from an EMBL/GenBank/DDBJ whole genome shotgun (WGS) entry which is preliminary data.</text>
</comment>
<feature type="domain" description="KAP NTPase" evidence="2">
    <location>
        <begin position="4"/>
        <end position="224"/>
    </location>
</feature>
<dbReference type="SUPFAM" id="SSF52540">
    <property type="entry name" value="P-loop containing nucleoside triphosphate hydrolases"/>
    <property type="match status" value="1"/>
</dbReference>
<accession>A0AA90VHF6</accession>